<dbReference type="CDD" id="cd04906">
    <property type="entry name" value="ACT_ThrD-I_1"/>
    <property type="match status" value="1"/>
</dbReference>
<dbReference type="STRING" id="1806994.A0A507CBH3"/>
<dbReference type="InterPro" id="IPR000634">
    <property type="entry name" value="Ser/Thr_deHydtase_PyrdxlP-BS"/>
</dbReference>
<dbReference type="CDD" id="cd01562">
    <property type="entry name" value="Thr-dehyd"/>
    <property type="match status" value="1"/>
</dbReference>
<evidence type="ECO:0000256" key="4">
    <source>
        <dbReference type="ARBA" id="ARBA00010869"/>
    </source>
</evidence>
<evidence type="ECO:0000256" key="5">
    <source>
        <dbReference type="ARBA" id="ARBA00011881"/>
    </source>
</evidence>
<dbReference type="PANTHER" id="PTHR48078:SF11">
    <property type="entry name" value="THREONINE DEHYDRATASE, MITOCHONDRIAL"/>
    <property type="match status" value="1"/>
</dbReference>
<feature type="region of interest" description="Disordered" evidence="13">
    <location>
        <begin position="56"/>
        <end position="127"/>
    </location>
</feature>
<comment type="subunit">
    <text evidence="5">Homotetramer.</text>
</comment>
<keyword evidence="9 12" id="KW-0663">Pyridoxal phosphate</keyword>
<evidence type="ECO:0000313" key="15">
    <source>
        <dbReference type="EMBL" id="TPX34893.1"/>
    </source>
</evidence>
<comment type="cofactor">
    <cofactor evidence="2 12">
        <name>pyridoxal 5'-phosphate</name>
        <dbReference type="ChEBI" id="CHEBI:597326"/>
    </cofactor>
</comment>
<evidence type="ECO:0000256" key="10">
    <source>
        <dbReference type="ARBA" id="ARBA00023239"/>
    </source>
</evidence>
<dbReference type="RefSeq" id="XP_031025531.1">
    <property type="nucleotide sequence ID" value="XM_031168473.1"/>
</dbReference>
<evidence type="ECO:0000259" key="14">
    <source>
        <dbReference type="PROSITE" id="PS51672"/>
    </source>
</evidence>
<reference evidence="15 16" key="1">
    <citation type="journal article" date="2019" name="Sci. Rep.">
        <title>Comparative genomics of chytrid fungi reveal insights into the obligate biotrophic and pathogenic lifestyle of Synchytrium endobioticum.</title>
        <authorList>
            <person name="van de Vossenberg B.T.L.H."/>
            <person name="Warris S."/>
            <person name="Nguyen H.D.T."/>
            <person name="van Gent-Pelzer M.P.E."/>
            <person name="Joly D.L."/>
            <person name="van de Geest H.C."/>
            <person name="Bonants P.J.M."/>
            <person name="Smith D.S."/>
            <person name="Levesque C.A."/>
            <person name="van der Lee T.A.J."/>
        </authorList>
    </citation>
    <scope>NUCLEOTIDE SEQUENCE [LARGE SCALE GENOMIC DNA]</scope>
    <source>
        <strain evidence="15 16">JEL517</strain>
    </source>
</reference>
<dbReference type="GO" id="GO:0006565">
    <property type="term" value="P:L-serine catabolic process"/>
    <property type="evidence" value="ECO:0007669"/>
    <property type="project" value="TreeGrafter"/>
</dbReference>
<dbReference type="FunFam" id="3.40.50.1100:FF:000008">
    <property type="entry name" value="L-threonine dehydratase"/>
    <property type="match status" value="1"/>
</dbReference>
<keyword evidence="16" id="KW-1185">Reference proteome</keyword>
<dbReference type="Pfam" id="PF00291">
    <property type="entry name" value="PALP"/>
    <property type="match status" value="1"/>
</dbReference>
<dbReference type="GO" id="GO:0009097">
    <property type="term" value="P:isoleucine biosynthetic process"/>
    <property type="evidence" value="ECO:0007669"/>
    <property type="project" value="UniProtKB-UniRule"/>
</dbReference>
<dbReference type="Proteomes" id="UP000319731">
    <property type="component" value="Unassembled WGS sequence"/>
</dbReference>
<comment type="caution">
    <text evidence="15">The sequence shown here is derived from an EMBL/GenBank/DDBJ whole genome shotgun (WGS) entry which is preliminary data.</text>
</comment>
<dbReference type="GO" id="GO:0004794">
    <property type="term" value="F:threonine deaminase activity"/>
    <property type="evidence" value="ECO:0007669"/>
    <property type="project" value="UniProtKB-UniRule"/>
</dbReference>
<dbReference type="AlphaFoldDB" id="A0A507CBH3"/>
<sequence length="647" mass="70528">MVAFQPPPPELTQSGTQTRNIVPSLQSRATSTLAPQTAEIASQVVTSVGDKATQYHPIASDATGSSSSTQSVFTPLPSRQQQLDPLKRTASPMLSPSPRFEDDPGSPFESSIYHNPNRLSDAECKSQPSEGLPDYLNMILTARVYDVAIESQLQVATNLSARMNNTILFKREDTQPVFSFKLRGAYNRMMNLSPAEREKGVIACSAGNHAQGVALSAQKMGIKATIVMPMATPPIKWRNVKRLGAEVVLYGNDFDEAKIECARLSLQEGKTNIPPFDDPYVIAGQGTIALEILRQYNHTEIDAIFICVGGGGLLAGIASYIKRINPKIKIIGVETFDADAMTRSLKAGQRVVLPEVGLFADGTAVRQVGEETFRLAQDYVDDMILVSTDELCAAIKDVFLDTRSVLEPAGALGVAGIKKYVGLTGCTGKTFIAIASGANMNFDRLRFVAERAELGEFREALISVTIPEQPGAFMKLYKTVAPRAVTEFSYRYSDDAKAHIIMSFAVSGPAETVQVISNLTANGMNAYDISQNEMAKAHARYLVGGRSSSVSNSNSTSGTSKGVENERLFRFSFPERPGALEHFLASLKSEWNVSLFHYRNYGGDVGKVMVAIQVPPETNVQFDAFLSDLKYPYVEETSNAVYQQFLR</sequence>
<dbReference type="Gene3D" id="3.40.1020.10">
    <property type="entry name" value="Biosynthetic Threonine Deaminase, Domain 3"/>
    <property type="match status" value="1"/>
</dbReference>
<organism evidence="15 16">
    <name type="scientific">Synchytrium microbalum</name>
    <dbReference type="NCBI Taxonomy" id="1806994"/>
    <lineage>
        <taxon>Eukaryota</taxon>
        <taxon>Fungi</taxon>
        <taxon>Fungi incertae sedis</taxon>
        <taxon>Chytridiomycota</taxon>
        <taxon>Chytridiomycota incertae sedis</taxon>
        <taxon>Chytridiomycetes</taxon>
        <taxon>Synchytriales</taxon>
        <taxon>Synchytriaceae</taxon>
        <taxon>Synchytrium</taxon>
    </lineage>
</organism>
<dbReference type="InterPro" id="IPR001721">
    <property type="entry name" value="TD_ACT-like"/>
</dbReference>
<evidence type="ECO:0000313" key="16">
    <source>
        <dbReference type="Proteomes" id="UP000319731"/>
    </source>
</evidence>
<dbReference type="EC" id="4.3.1.19" evidence="12"/>
<evidence type="ECO:0000256" key="2">
    <source>
        <dbReference type="ARBA" id="ARBA00001933"/>
    </source>
</evidence>
<feature type="compositionally biased region" description="Polar residues" evidence="13">
    <location>
        <begin position="11"/>
        <end position="34"/>
    </location>
</feature>
<evidence type="ECO:0000256" key="13">
    <source>
        <dbReference type="SAM" id="MobiDB-lite"/>
    </source>
</evidence>
<keyword evidence="10 12" id="KW-0456">Lyase</keyword>
<dbReference type="GO" id="GO:0006567">
    <property type="term" value="P:L-threonine catabolic process"/>
    <property type="evidence" value="ECO:0007669"/>
    <property type="project" value="TreeGrafter"/>
</dbReference>
<dbReference type="InterPro" id="IPR005787">
    <property type="entry name" value="Thr_deHydtase_biosynth"/>
</dbReference>
<keyword evidence="11 12" id="KW-0100">Branched-chain amino acid biosynthesis</keyword>
<dbReference type="EMBL" id="QEAO01000011">
    <property type="protein sequence ID" value="TPX34893.1"/>
    <property type="molecule type" value="Genomic_DNA"/>
</dbReference>
<dbReference type="InterPro" id="IPR001926">
    <property type="entry name" value="TrpB-like_PALP"/>
</dbReference>
<dbReference type="PANTHER" id="PTHR48078">
    <property type="entry name" value="THREONINE DEHYDRATASE, MITOCHONDRIAL-RELATED"/>
    <property type="match status" value="1"/>
</dbReference>
<feature type="domain" description="ACT-like" evidence="14">
    <location>
        <begin position="460"/>
        <end position="531"/>
    </location>
</feature>
<name>A0A507CBH3_9FUNG</name>
<proteinExistence type="inferred from homology"/>
<dbReference type="SUPFAM" id="SSF55021">
    <property type="entry name" value="ACT-like"/>
    <property type="match status" value="2"/>
</dbReference>
<dbReference type="NCBIfam" id="NF006674">
    <property type="entry name" value="PRK09224.1"/>
    <property type="match status" value="1"/>
</dbReference>
<dbReference type="InterPro" id="IPR038110">
    <property type="entry name" value="TD_ACT-like_sf"/>
</dbReference>
<dbReference type="CDD" id="cd04907">
    <property type="entry name" value="ACT_ThrD-I_2"/>
    <property type="match status" value="1"/>
</dbReference>
<comment type="pathway">
    <text evidence="3 12">Amino-acid biosynthesis; L-isoleucine biosynthesis; 2-oxobutanoate from L-threonine: step 1/1.</text>
</comment>
<dbReference type="Pfam" id="PF00585">
    <property type="entry name" value="Thr_dehydrat_C"/>
    <property type="match status" value="2"/>
</dbReference>
<evidence type="ECO:0000256" key="11">
    <source>
        <dbReference type="ARBA" id="ARBA00023304"/>
    </source>
</evidence>
<dbReference type="InterPro" id="IPR036052">
    <property type="entry name" value="TrpB-like_PALP_sf"/>
</dbReference>
<evidence type="ECO:0000256" key="9">
    <source>
        <dbReference type="ARBA" id="ARBA00022898"/>
    </source>
</evidence>
<accession>A0A507CBH3</accession>
<protein>
    <recommendedName>
        <fullName evidence="12">Threonine dehydratase</fullName>
        <ecNumber evidence="12">4.3.1.19</ecNumber>
    </recommendedName>
    <alternativeName>
        <fullName evidence="12">Threonine deaminase</fullName>
    </alternativeName>
</protein>
<feature type="domain" description="ACT-like" evidence="14">
    <location>
        <begin position="567"/>
        <end position="638"/>
    </location>
</feature>
<evidence type="ECO:0000256" key="3">
    <source>
        <dbReference type="ARBA" id="ARBA00004810"/>
    </source>
</evidence>
<evidence type="ECO:0000256" key="8">
    <source>
        <dbReference type="ARBA" id="ARBA00022737"/>
    </source>
</evidence>
<feature type="region of interest" description="Disordered" evidence="13">
    <location>
        <begin position="1"/>
        <end position="34"/>
    </location>
</feature>
<dbReference type="SUPFAM" id="SSF53686">
    <property type="entry name" value="Tryptophan synthase beta subunit-like PLP-dependent enzymes"/>
    <property type="match status" value="1"/>
</dbReference>
<dbReference type="GO" id="GO:0003941">
    <property type="term" value="F:L-serine ammonia-lyase activity"/>
    <property type="evidence" value="ECO:0007669"/>
    <property type="project" value="TreeGrafter"/>
</dbReference>
<dbReference type="PROSITE" id="PS51672">
    <property type="entry name" value="ACT_LIKE"/>
    <property type="match status" value="2"/>
</dbReference>
<dbReference type="PROSITE" id="PS00165">
    <property type="entry name" value="DEHYDRATASE_SER_THR"/>
    <property type="match status" value="1"/>
</dbReference>
<dbReference type="Gene3D" id="3.40.50.1100">
    <property type="match status" value="2"/>
</dbReference>
<dbReference type="InterPro" id="IPR050147">
    <property type="entry name" value="Ser/Thr_Dehydratase"/>
</dbReference>
<feature type="compositionally biased region" description="Polar residues" evidence="13">
    <location>
        <begin position="108"/>
        <end position="118"/>
    </location>
</feature>
<dbReference type="FunFam" id="3.40.1020.10:FF:000001">
    <property type="entry name" value="L-threonine dehydratase"/>
    <property type="match status" value="1"/>
</dbReference>
<feature type="compositionally biased region" description="Low complexity" evidence="13">
    <location>
        <begin position="59"/>
        <end position="71"/>
    </location>
</feature>
<gene>
    <name evidence="15" type="ORF">SmJEL517_g02545</name>
</gene>
<comment type="catalytic activity">
    <reaction evidence="1 12">
        <text>L-threonine = 2-oxobutanoate + NH4(+)</text>
        <dbReference type="Rhea" id="RHEA:22108"/>
        <dbReference type="ChEBI" id="CHEBI:16763"/>
        <dbReference type="ChEBI" id="CHEBI:28938"/>
        <dbReference type="ChEBI" id="CHEBI:57926"/>
        <dbReference type="EC" id="4.3.1.19"/>
    </reaction>
</comment>
<dbReference type="GeneID" id="42003770"/>
<keyword evidence="6 12" id="KW-0028">Amino-acid biosynthesis</keyword>
<dbReference type="UniPathway" id="UPA00047">
    <property type="reaction ID" value="UER00054"/>
</dbReference>
<evidence type="ECO:0000256" key="6">
    <source>
        <dbReference type="ARBA" id="ARBA00022605"/>
    </source>
</evidence>
<keyword evidence="7 12" id="KW-0412">Isoleucine biosynthesis</keyword>
<evidence type="ECO:0000256" key="7">
    <source>
        <dbReference type="ARBA" id="ARBA00022624"/>
    </source>
</evidence>
<dbReference type="GO" id="GO:0030170">
    <property type="term" value="F:pyridoxal phosphate binding"/>
    <property type="evidence" value="ECO:0007669"/>
    <property type="project" value="InterPro"/>
</dbReference>
<dbReference type="InterPro" id="IPR045865">
    <property type="entry name" value="ACT-like_dom_sf"/>
</dbReference>
<feature type="compositionally biased region" description="Pro residues" evidence="13">
    <location>
        <begin position="1"/>
        <end position="10"/>
    </location>
</feature>
<keyword evidence="8" id="KW-0677">Repeat</keyword>
<comment type="similarity">
    <text evidence="4 12">Belongs to the serine/threonine dehydratase family.</text>
</comment>
<dbReference type="NCBIfam" id="TIGR01124">
    <property type="entry name" value="ilvA_2Cterm"/>
    <property type="match status" value="1"/>
</dbReference>
<evidence type="ECO:0000256" key="12">
    <source>
        <dbReference type="RuleBase" id="RU362012"/>
    </source>
</evidence>
<dbReference type="OrthoDB" id="4418812at2759"/>
<evidence type="ECO:0000256" key="1">
    <source>
        <dbReference type="ARBA" id="ARBA00001274"/>
    </source>
</evidence>